<gene>
    <name evidence="5" type="ORF">POSPLADRAFT_1050102</name>
</gene>
<evidence type="ECO:0000259" key="4">
    <source>
        <dbReference type="Pfam" id="PF07993"/>
    </source>
</evidence>
<evidence type="ECO:0000256" key="1">
    <source>
        <dbReference type="ARBA" id="ARBA00022450"/>
    </source>
</evidence>
<keyword evidence="1" id="KW-0596">Phosphopantetheine</keyword>
<dbReference type="InterPro" id="IPR051414">
    <property type="entry name" value="Adenylate-forming_Reductase"/>
</dbReference>
<evidence type="ECO:0000256" key="2">
    <source>
        <dbReference type="ARBA" id="ARBA00022553"/>
    </source>
</evidence>
<dbReference type="Proteomes" id="UP000194127">
    <property type="component" value="Unassembled WGS sequence"/>
</dbReference>
<dbReference type="Gene3D" id="3.40.50.12780">
    <property type="entry name" value="N-terminal domain of ligase-like"/>
    <property type="match status" value="1"/>
</dbReference>
<keyword evidence="6" id="KW-1185">Reference proteome</keyword>
<dbReference type="PANTHER" id="PTHR43439:SF2">
    <property type="entry name" value="ENZYME, PUTATIVE (JCVI)-RELATED"/>
    <property type="match status" value="1"/>
</dbReference>
<dbReference type="SUPFAM" id="SSF56801">
    <property type="entry name" value="Acetyl-CoA synthetase-like"/>
    <property type="match status" value="1"/>
</dbReference>
<dbReference type="Pfam" id="PF07993">
    <property type="entry name" value="NAD_binding_4"/>
    <property type="match status" value="1"/>
</dbReference>
<dbReference type="EMBL" id="KZ110608">
    <property type="protein sequence ID" value="OSX57449.1"/>
    <property type="molecule type" value="Genomic_DNA"/>
</dbReference>
<accession>A0A1X6MMF6</accession>
<keyword evidence="2" id="KW-0597">Phosphoprotein</keyword>
<dbReference type="InterPro" id="IPR000873">
    <property type="entry name" value="AMP-dep_synth/lig_dom"/>
</dbReference>
<dbReference type="SUPFAM" id="SSF51735">
    <property type="entry name" value="NAD(P)-binding Rossmann-fold domains"/>
    <property type="match status" value="1"/>
</dbReference>
<evidence type="ECO:0000313" key="5">
    <source>
        <dbReference type="EMBL" id="OSX57449.1"/>
    </source>
</evidence>
<dbReference type="InterPro" id="IPR020845">
    <property type="entry name" value="AMP-binding_CS"/>
</dbReference>
<feature type="domain" description="Thioester reductase (TE)" evidence="4">
    <location>
        <begin position="659"/>
        <end position="891"/>
    </location>
</feature>
<dbReference type="PANTHER" id="PTHR43439">
    <property type="entry name" value="PHENYLACETATE-COENZYME A LIGASE"/>
    <property type="match status" value="1"/>
</dbReference>
<reference evidence="5 6" key="1">
    <citation type="submission" date="2017-04" db="EMBL/GenBank/DDBJ databases">
        <title>Genome Sequence of the Model Brown-Rot Fungus Postia placenta SB12.</title>
        <authorList>
            <consortium name="DOE Joint Genome Institute"/>
            <person name="Gaskell J."/>
            <person name="Kersten P."/>
            <person name="Larrondo L.F."/>
            <person name="Canessa P."/>
            <person name="Martinez D."/>
            <person name="Hibbett D."/>
            <person name="Schmoll M."/>
            <person name="Kubicek C.P."/>
            <person name="Martinez A.T."/>
            <person name="Yadav J."/>
            <person name="Master E."/>
            <person name="Magnuson J.K."/>
            <person name="James T."/>
            <person name="Yaver D."/>
            <person name="Berka R."/>
            <person name="Labutti K."/>
            <person name="Lipzen A."/>
            <person name="Aerts A."/>
            <person name="Barry K."/>
            <person name="Henrissat B."/>
            <person name="Blanchette R."/>
            <person name="Grigoriev I."/>
            <person name="Cullen D."/>
        </authorList>
    </citation>
    <scope>NUCLEOTIDE SEQUENCE [LARGE SCALE GENOMIC DNA]</scope>
    <source>
        <strain evidence="5 6">MAD-698-R-SB12</strain>
    </source>
</reference>
<name>A0A1X6MMF6_9APHY</name>
<dbReference type="STRING" id="670580.A0A1X6MMF6"/>
<organism evidence="5 6">
    <name type="scientific">Postia placenta MAD-698-R-SB12</name>
    <dbReference type="NCBI Taxonomy" id="670580"/>
    <lineage>
        <taxon>Eukaryota</taxon>
        <taxon>Fungi</taxon>
        <taxon>Dikarya</taxon>
        <taxon>Basidiomycota</taxon>
        <taxon>Agaricomycotina</taxon>
        <taxon>Agaricomycetes</taxon>
        <taxon>Polyporales</taxon>
        <taxon>Adustoporiaceae</taxon>
        <taxon>Rhodonia</taxon>
    </lineage>
</organism>
<dbReference type="Pfam" id="PF23562">
    <property type="entry name" value="AMP-binding_C_3"/>
    <property type="match status" value="1"/>
</dbReference>
<protein>
    <recommendedName>
        <fullName evidence="7">Polyketide synthase phosphopantetheine-binding domain-containing protein</fullName>
    </recommendedName>
</protein>
<dbReference type="RefSeq" id="XP_024334243.1">
    <property type="nucleotide sequence ID" value="XM_024479909.1"/>
</dbReference>
<dbReference type="InterPro" id="IPR013120">
    <property type="entry name" value="FAR_NAD-bd"/>
</dbReference>
<sequence length="1031" mass="112743">MSDMTTPPLDGSVQVLPGFLDFHARQHPRQPLYVFSASDNPHGDLSNISYQDFSDATHRIAHYLRPIPGEDLDRRVLACLLHTDAVFYHAVTVGAIRAGLIPFPIAPGTSPAAIARMLERTNTHRIISQPHFASLVRDVQRVLPDDYDLHVDPLPSFTEVFQSFGDLLDAKTNGIELYPPADYPIDSEDVILYLHSSGSTGFPKPIPQTGATLLNWILSPTNREPAELGYIWGPMMLPPFHTLGISTQLVYPLGSAKPAVLFTPRAHLGVAPLIPTPELTLDAVRQTKVDVLVVVPSVLGAWVQDKESMVVLNTIKAVIYCGGPLSPATGDRLVAAGVRLYCVYGGTEFGGVTHILDADYDHIGVAPKSPDEWQWMRFSDRCSVRWVPQDDGTYECCFMASQTHRPAIENMADGEHGYATSDLFIPHPVKPGLWRIVSRSDDVITLSTGEKIVPIQQQDIVSAHPLVKGNIMFGRGREQVGILIEPRPDHTIIPGHDHVLAEFRNMLWPQIEEANRIAPAHARIYKEMILVTDSARPLIRAAKGTIVVKQSLALYEEDINNLLSATLLRNHIMAALRASSDSQIKSAARDVQPNFVFTHPTILLLATAISALANPNRAAPAARSPVNQIETMIEKYTASLTPVSASQAEQQTAAAVVLITGSTGALGSYMVAELLADIRVARVYALNRGTSLQERQAAAFKAAGFSANIMSDVRLKLLSGDMTRDDFGLEAKNLDELRTSVTHVIHNAWRVDFNLALASFEPQIGATMKLLNLVPRARFSFVSSMSAAQSWDTTERGLYVPEEPLHDPSIAVGTGYGMSKFVVEEVLANARKLGYSTTSLRVGQICGSRRNGSWNTSEWVPSLVKSSISLGCLPDGNGVVSWIPIEAVARAAVDISLSVNAPTLVNIVHPHPTPARHVFGAIKEALESDVSLSVVPIQEWVDKLEVIAQGASESELSTIPAIKLLDFFRSIATLTGRMQDTYAANAEMGGLPLYETTKARALCSALNELCPLAEEDAQKWVLFWREWRFIP</sequence>
<dbReference type="OrthoDB" id="429813at2759"/>
<feature type="domain" description="AMP-dependent synthetase/ligase" evidence="3">
    <location>
        <begin position="23"/>
        <end position="360"/>
    </location>
</feature>
<dbReference type="AlphaFoldDB" id="A0A1X6MMF6"/>
<dbReference type="InterPro" id="IPR042099">
    <property type="entry name" value="ANL_N_sf"/>
</dbReference>
<dbReference type="Pfam" id="PF00501">
    <property type="entry name" value="AMP-binding"/>
    <property type="match status" value="1"/>
</dbReference>
<evidence type="ECO:0008006" key="7">
    <source>
        <dbReference type="Google" id="ProtNLM"/>
    </source>
</evidence>
<dbReference type="InterPro" id="IPR036291">
    <property type="entry name" value="NAD(P)-bd_dom_sf"/>
</dbReference>
<evidence type="ECO:0000313" key="6">
    <source>
        <dbReference type="Proteomes" id="UP000194127"/>
    </source>
</evidence>
<dbReference type="Gene3D" id="3.40.50.720">
    <property type="entry name" value="NAD(P)-binding Rossmann-like Domain"/>
    <property type="match status" value="1"/>
</dbReference>
<proteinExistence type="predicted"/>
<dbReference type="PROSITE" id="PS00455">
    <property type="entry name" value="AMP_BINDING"/>
    <property type="match status" value="1"/>
</dbReference>
<dbReference type="GeneID" id="36324859"/>
<evidence type="ECO:0000259" key="3">
    <source>
        <dbReference type="Pfam" id="PF00501"/>
    </source>
</evidence>